<evidence type="ECO:0000313" key="3">
    <source>
        <dbReference type="EMBL" id="ACZ37405.1"/>
    </source>
</evidence>
<feature type="domain" description="Peptidase M13 C-terminal" evidence="2">
    <location>
        <begin position="12"/>
        <end position="123"/>
    </location>
</feature>
<dbReference type="PROSITE" id="PS51885">
    <property type="entry name" value="NEPRILYSIN"/>
    <property type="match status" value="1"/>
</dbReference>
<proteinExistence type="evidence at transcript level"/>
<accession>D1MEJ9</accession>
<dbReference type="PANTHER" id="PTHR11733:SF167">
    <property type="entry name" value="FI17812P1-RELATED"/>
    <property type="match status" value="1"/>
</dbReference>
<evidence type="ECO:0000259" key="2">
    <source>
        <dbReference type="Pfam" id="PF01431"/>
    </source>
</evidence>
<dbReference type="InterPro" id="IPR024079">
    <property type="entry name" value="MetalloPept_cat_dom_sf"/>
</dbReference>
<organism evidence="3">
    <name type="scientific">Eumenes pomiformis</name>
    <name type="common">Potter wasp</name>
    <name type="synonym">Vespa pomiformis</name>
    <dbReference type="NCBI Taxonomy" id="693051"/>
    <lineage>
        <taxon>Eukaryota</taxon>
        <taxon>Metazoa</taxon>
        <taxon>Ecdysozoa</taxon>
        <taxon>Arthropoda</taxon>
        <taxon>Hexapoda</taxon>
        <taxon>Insecta</taxon>
        <taxon>Pterygota</taxon>
        <taxon>Neoptera</taxon>
        <taxon>Endopterygota</taxon>
        <taxon>Hymenoptera</taxon>
        <taxon>Apocrita</taxon>
        <taxon>Aculeata</taxon>
        <taxon>Vespoidea</taxon>
        <taxon>Vespidae</taxon>
        <taxon>Eumeninae</taxon>
        <taxon>Eumenes</taxon>
    </lineage>
</organism>
<dbReference type="GO" id="GO:0016485">
    <property type="term" value="P:protein processing"/>
    <property type="evidence" value="ECO:0007669"/>
    <property type="project" value="TreeGrafter"/>
</dbReference>
<dbReference type="AlphaFoldDB" id="D1MEJ9"/>
<dbReference type="InterPro" id="IPR018497">
    <property type="entry name" value="Peptidase_M13_C"/>
</dbReference>
<name>D1MEJ9_EUMPO</name>
<comment type="similarity">
    <text evidence="1">Belongs to the peptidase M13 family.</text>
</comment>
<dbReference type="Pfam" id="PF01431">
    <property type="entry name" value="Peptidase_M13"/>
    <property type="match status" value="1"/>
</dbReference>
<dbReference type="Gene3D" id="3.40.390.10">
    <property type="entry name" value="Collagenase (Catalytic Domain)"/>
    <property type="match status" value="1"/>
</dbReference>
<dbReference type="SUPFAM" id="SSF55486">
    <property type="entry name" value="Metalloproteases ('zincins'), catalytic domain"/>
    <property type="match status" value="1"/>
</dbReference>
<protein>
    <submittedName>
        <fullName evidence="3">Putative metallopeptidase</fullName>
    </submittedName>
</protein>
<dbReference type="InterPro" id="IPR000718">
    <property type="entry name" value="Peptidase_M13"/>
</dbReference>
<reference evidence="3" key="1">
    <citation type="journal article" date="2010" name="Toxicon">
        <title>Differential gene expression profiles in the venom gland/sac of Eumenes pomiformis (Hymenoptera: Eumenidae).</title>
        <authorList>
            <person name="Baek J.H."/>
            <person name="Lee S.H."/>
        </authorList>
    </citation>
    <scope>NUCLEOTIDE SEQUENCE</scope>
</reference>
<dbReference type="EMBL" id="GU136244">
    <property type="protein sequence ID" value="ACZ37405.1"/>
    <property type="molecule type" value="mRNA"/>
</dbReference>
<feature type="non-terminal residue" evidence="3">
    <location>
        <position position="1"/>
    </location>
</feature>
<dbReference type="GO" id="GO:0004222">
    <property type="term" value="F:metalloendopeptidase activity"/>
    <property type="evidence" value="ECO:0007669"/>
    <property type="project" value="InterPro"/>
</dbReference>
<sequence length="125" mass="14675">RGELEHVEPYLRVKGKFTLEENFADLLGIMVAYESYKEKMKAPIKPSKIDKLRGFNDEKLFFLIYANTFCEYQNEWTFLDRTENDPHTSARLRVNGPLSNMPEFAQAFNCPKGSLLNRDDKCMIW</sequence>
<evidence type="ECO:0000256" key="1">
    <source>
        <dbReference type="ARBA" id="ARBA00007357"/>
    </source>
</evidence>
<dbReference type="GO" id="GO:0005886">
    <property type="term" value="C:plasma membrane"/>
    <property type="evidence" value="ECO:0007669"/>
    <property type="project" value="TreeGrafter"/>
</dbReference>
<gene>
    <name evidence="3" type="primary">MP1</name>
</gene>
<dbReference type="PANTHER" id="PTHR11733">
    <property type="entry name" value="ZINC METALLOPROTEASE FAMILY M13 NEPRILYSIN-RELATED"/>
    <property type="match status" value="1"/>
</dbReference>